<evidence type="ECO:0000256" key="3">
    <source>
        <dbReference type="ARBA" id="ARBA00022857"/>
    </source>
</evidence>
<proteinExistence type="inferred from homology"/>
<sequence>MEQKTVLIMPNLSKYNTVWLMKAIIGQLRAAGCVPVMDERFRGQFGEVGYGAFDRQIAACDVVVTVGGDGTILHAAKHAVEYQKPILGINTGRLGYLAQVEPNELEYLARLSSGDYTIQDRMLLEVEIDGVPGVRHALNDVVISKGELSRLVDLDIESGGRPVGSYRADGLIFATPTGSTAYSLSAGGPIVDPAIGTILLTPICPHSLYDRSVLLSPDMELTVRSRFVNNPDSILVSVDGESFAGLGADRTVHIRRSEKAARFISFPEKSFTDILGKKLKARG</sequence>
<comment type="similarity">
    <text evidence="6">Belongs to the NAD kinase family.</text>
</comment>
<feature type="active site" description="Proton acceptor" evidence="6">
    <location>
        <position position="69"/>
    </location>
</feature>
<dbReference type="Pfam" id="PF20143">
    <property type="entry name" value="NAD_kinase_C"/>
    <property type="match status" value="1"/>
</dbReference>
<evidence type="ECO:0000256" key="4">
    <source>
        <dbReference type="ARBA" id="ARBA00023027"/>
    </source>
</evidence>
<keyword evidence="1 6" id="KW-0808">Transferase</keyword>
<dbReference type="InterPro" id="IPR016064">
    <property type="entry name" value="NAD/diacylglycerol_kinase_sf"/>
</dbReference>
<dbReference type="PANTHER" id="PTHR20275">
    <property type="entry name" value="NAD KINASE"/>
    <property type="match status" value="1"/>
</dbReference>
<comment type="function">
    <text evidence="6">Involved in the regulation of the intracellular balance of NAD and NADP, and is a key enzyme in the biosynthesis of NADP. Catalyzes specifically the phosphorylation on 2'-hydroxyl of the adenosine moiety of NAD to yield NADP.</text>
</comment>
<dbReference type="Gene3D" id="3.40.50.10330">
    <property type="entry name" value="Probable inorganic polyphosphate/atp-NAD kinase, domain 1"/>
    <property type="match status" value="1"/>
</dbReference>
<dbReference type="HAMAP" id="MF_00361">
    <property type="entry name" value="NAD_kinase"/>
    <property type="match status" value="1"/>
</dbReference>
<dbReference type="AlphaFoldDB" id="A0A498CTY9"/>
<dbReference type="GO" id="GO:0005524">
    <property type="term" value="F:ATP binding"/>
    <property type="evidence" value="ECO:0007669"/>
    <property type="project" value="UniProtKB-KW"/>
</dbReference>
<evidence type="ECO:0000256" key="5">
    <source>
        <dbReference type="ARBA" id="ARBA00047925"/>
    </source>
</evidence>
<keyword evidence="6" id="KW-0067">ATP-binding</keyword>
<keyword evidence="4 6" id="KW-0520">NAD</keyword>
<protein>
    <recommendedName>
        <fullName evidence="6">NAD kinase</fullName>
        <ecNumber evidence="6">2.7.1.23</ecNumber>
    </recommendedName>
    <alternativeName>
        <fullName evidence="6">ATP-dependent NAD kinase</fullName>
    </alternativeName>
</protein>
<feature type="binding site" evidence="6">
    <location>
        <position position="167"/>
    </location>
    <ligand>
        <name>NAD(+)</name>
        <dbReference type="ChEBI" id="CHEBI:57540"/>
    </ligand>
</feature>
<dbReference type="RefSeq" id="WP_101550751.1">
    <property type="nucleotide sequence ID" value="NZ_DBFBJK010000004.1"/>
</dbReference>
<comment type="caution">
    <text evidence="6">Lacks conserved residue(s) required for the propagation of feature annotation.</text>
</comment>
<dbReference type="GO" id="GO:0046872">
    <property type="term" value="F:metal ion binding"/>
    <property type="evidence" value="ECO:0007669"/>
    <property type="project" value="UniProtKB-UniRule"/>
</dbReference>
<dbReference type="Gene3D" id="2.60.200.30">
    <property type="entry name" value="Probable inorganic polyphosphate/atp-NAD kinase, domain 2"/>
    <property type="match status" value="1"/>
</dbReference>
<gene>
    <name evidence="6" type="primary">nadK</name>
    <name evidence="7" type="ORF">D4A47_00845</name>
</gene>
<dbReference type="SUPFAM" id="SSF111331">
    <property type="entry name" value="NAD kinase/diacylglycerol kinase-like"/>
    <property type="match status" value="1"/>
</dbReference>
<organism evidence="7 8">
    <name type="scientific">Anaerotruncus massiliensis</name>
    <name type="common">ex Liu et al. 2021</name>
    <dbReference type="NCBI Taxonomy" id="2321404"/>
    <lineage>
        <taxon>Bacteria</taxon>
        <taxon>Bacillati</taxon>
        <taxon>Bacillota</taxon>
        <taxon>Clostridia</taxon>
        <taxon>Eubacteriales</taxon>
        <taxon>Oscillospiraceae</taxon>
        <taxon>Anaerotruncus</taxon>
    </lineage>
</organism>
<dbReference type="Proteomes" id="UP000276301">
    <property type="component" value="Unassembled WGS sequence"/>
</dbReference>
<dbReference type="GO" id="GO:0051287">
    <property type="term" value="F:NAD binding"/>
    <property type="evidence" value="ECO:0007669"/>
    <property type="project" value="UniProtKB-ARBA"/>
</dbReference>
<dbReference type="GO" id="GO:0003951">
    <property type="term" value="F:NAD+ kinase activity"/>
    <property type="evidence" value="ECO:0007669"/>
    <property type="project" value="UniProtKB-UniRule"/>
</dbReference>
<name>A0A498CTY9_9FIRM</name>
<keyword evidence="3 6" id="KW-0521">NADP</keyword>
<feature type="binding site" evidence="6">
    <location>
        <position position="169"/>
    </location>
    <ligand>
        <name>NAD(+)</name>
        <dbReference type="ChEBI" id="CHEBI:57540"/>
    </ligand>
</feature>
<dbReference type="GO" id="GO:0006741">
    <property type="term" value="P:NADP+ biosynthetic process"/>
    <property type="evidence" value="ECO:0007669"/>
    <property type="project" value="UniProtKB-UniRule"/>
</dbReference>
<accession>A0A498CTY9</accession>
<keyword evidence="8" id="KW-1185">Reference proteome</keyword>
<feature type="binding site" evidence="6">
    <location>
        <begin position="180"/>
        <end position="185"/>
    </location>
    <ligand>
        <name>NAD(+)</name>
        <dbReference type="ChEBI" id="CHEBI:57540"/>
    </ligand>
</feature>
<keyword evidence="6" id="KW-0547">Nucleotide-binding</keyword>
<comment type="catalytic activity">
    <reaction evidence="5 6">
        <text>NAD(+) + ATP = ADP + NADP(+) + H(+)</text>
        <dbReference type="Rhea" id="RHEA:18629"/>
        <dbReference type="ChEBI" id="CHEBI:15378"/>
        <dbReference type="ChEBI" id="CHEBI:30616"/>
        <dbReference type="ChEBI" id="CHEBI:57540"/>
        <dbReference type="ChEBI" id="CHEBI:58349"/>
        <dbReference type="ChEBI" id="CHEBI:456216"/>
        <dbReference type="EC" id="2.7.1.23"/>
    </reaction>
</comment>
<dbReference type="GO" id="GO:0019674">
    <property type="term" value="P:NAD+ metabolic process"/>
    <property type="evidence" value="ECO:0007669"/>
    <property type="project" value="InterPro"/>
</dbReference>
<feature type="binding site" evidence="6">
    <location>
        <begin position="69"/>
        <end position="70"/>
    </location>
    <ligand>
        <name>NAD(+)</name>
        <dbReference type="ChEBI" id="CHEBI:57540"/>
    </ligand>
</feature>
<feature type="binding site" evidence="6">
    <location>
        <begin position="139"/>
        <end position="140"/>
    </location>
    <ligand>
        <name>NAD(+)</name>
        <dbReference type="ChEBI" id="CHEBI:57540"/>
    </ligand>
</feature>
<evidence type="ECO:0000313" key="8">
    <source>
        <dbReference type="Proteomes" id="UP000276301"/>
    </source>
</evidence>
<dbReference type="GO" id="GO:0005737">
    <property type="term" value="C:cytoplasm"/>
    <property type="evidence" value="ECO:0007669"/>
    <property type="project" value="UniProtKB-SubCell"/>
</dbReference>
<comment type="cofactor">
    <cofactor evidence="6">
        <name>a divalent metal cation</name>
        <dbReference type="ChEBI" id="CHEBI:60240"/>
    </cofactor>
</comment>
<keyword evidence="2 6" id="KW-0418">Kinase</keyword>
<evidence type="ECO:0000256" key="6">
    <source>
        <dbReference type="HAMAP-Rule" id="MF_00361"/>
    </source>
</evidence>
<evidence type="ECO:0000256" key="1">
    <source>
        <dbReference type="ARBA" id="ARBA00022679"/>
    </source>
</evidence>
<dbReference type="InterPro" id="IPR017438">
    <property type="entry name" value="ATP-NAD_kinase_N"/>
</dbReference>
<dbReference type="InterPro" id="IPR017437">
    <property type="entry name" value="ATP-NAD_kinase_PpnK-typ_C"/>
</dbReference>
<comment type="caution">
    <text evidence="7">The sequence shown here is derived from an EMBL/GenBank/DDBJ whole genome shotgun (WGS) entry which is preliminary data.</text>
</comment>
<dbReference type="PANTHER" id="PTHR20275:SF0">
    <property type="entry name" value="NAD KINASE"/>
    <property type="match status" value="1"/>
</dbReference>
<dbReference type="EMBL" id="RCHT01000001">
    <property type="protein sequence ID" value="RLL14562.1"/>
    <property type="molecule type" value="Genomic_DNA"/>
</dbReference>
<keyword evidence="6" id="KW-0963">Cytoplasm</keyword>
<dbReference type="EC" id="2.7.1.23" evidence="6"/>
<comment type="subcellular location">
    <subcellularLocation>
        <location evidence="6">Cytoplasm</location>
    </subcellularLocation>
</comment>
<dbReference type="Pfam" id="PF01513">
    <property type="entry name" value="NAD_kinase"/>
    <property type="match status" value="1"/>
</dbReference>
<dbReference type="InterPro" id="IPR002504">
    <property type="entry name" value="NADK"/>
</dbReference>
<reference evidence="7 8" key="1">
    <citation type="submission" date="2018-10" db="EMBL/GenBank/DDBJ databases">
        <title>Anaerotruncus faecis sp. nov., isolated from human feces.</title>
        <authorList>
            <person name="Wang Y.-J."/>
        </authorList>
    </citation>
    <scope>NUCLEOTIDE SEQUENCE [LARGE SCALE GENOMIC DNA]</scope>
    <source>
        <strain evidence="7 8">22A2-44</strain>
    </source>
</reference>
<evidence type="ECO:0000256" key="2">
    <source>
        <dbReference type="ARBA" id="ARBA00022777"/>
    </source>
</evidence>
<feature type="binding site" evidence="6">
    <location>
        <position position="74"/>
    </location>
    <ligand>
        <name>NAD(+)</name>
        <dbReference type="ChEBI" id="CHEBI:57540"/>
    </ligand>
</feature>
<evidence type="ECO:0000313" key="7">
    <source>
        <dbReference type="EMBL" id="RLL14562.1"/>
    </source>
</evidence>
<feature type="binding site" evidence="6">
    <location>
        <position position="150"/>
    </location>
    <ligand>
        <name>NAD(+)</name>
        <dbReference type="ChEBI" id="CHEBI:57540"/>
    </ligand>
</feature>